<keyword evidence="5 9" id="KW-0694">RNA-binding</keyword>
<keyword evidence="7 9" id="KW-0687">Ribonucleoprotein</keyword>
<protein>
    <recommendedName>
        <fullName evidence="1 9">Nucleoprotein</fullName>
        <shortName evidence="9">NP</shortName>
        <shortName evidence="9">Protein N</shortName>
    </recommendedName>
    <alternativeName>
        <fullName evidence="8 9">Nucleocapsid protein</fullName>
    </alternativeName>
</protein>
<proteinExistence type="inferred from homology"/>
<dbReference type="GO" id="GO:1990904">
    <property type="term" value="C:ribonucleoprotein complex"/>
    <property type="evidence" value="ECO:0007669"/>
    <property type="project" value="UniProtKB-UniRule"/>
</dbReference>
<dbReference type="Pfam" id="PF03216">
    <property type="entry name" value="Rhabdo_ncap_2"/>
    <property type="match status" value="1"/>
</dbReference>
<keyword evidence="4 9" id="KW-0946">Virion</keyword>
<reference evidence="10" key="2">
    <citation type="journal article" date="2021" name="Viruses">
        <title>Illuminating the Plant Rhabdovirus Landscape through Metatranscriptomics Data.</title>
        <authorList>
            <person name="Bejerman N."/>
            <person name="Dietzgen R.G."/>
            <person name="Debat H."/>
        </authorList>
    </citation>
    <scope>NUCLEOTIDE SEQUENCE</scope>
</reference>
<keyword evidence="2 9" id="KW-1139">Helical capsid protein</keyword>
<evidence type="ECO:0000256" key="9">
    <source>
        <dbReference type="RuleBase" id="RU369108"/>
    </source>
</evidence>
<dbReference type="GO" id="GO:0019029">
    <property type="term" value="C:helical viral capsid"/>
    <property type="evidence" value="ECO:0007669"/>
    <property type="project" value="UniProtKB-UniRule"/>
</dbReference>
<evidence type="ECO:0000313" key="10">
    <source>
        <dbReference type="EMBL" id="DAF42426.1"/>
    </source>
</evidence>
<comment type="similarity">
    <text evidence="9">Belongs to the nucleorhabdovirus nucleocapsid protein family.</text>
</comment>
<comment type="function">
    <text evidence="9">Encapsidates the genome, protecting it from nucleases. The encapsidated genomic RNA is termed the nucleocapsid (NC) and serves as template for viral transcription and replication.</text>
</comment>
<evidence type="ECO:0000256" key="4">
    <source>
        <dbReference type="ARBA" id="ARBA00022844"/>
    </source>
</evidence>
<evidence type="ECO:0000256" key="1">
    <source>
        <dbReference type="ARBA" id="ARBA00014389"/>
    </source>
</evidence>
<evidence type="ECO:0000256" key="8">
    <source>
        <dbReference type="ARBA" id="ARBA00033344"/>
    </source>
</evidence>
<keyword evidence="6 9" id="KW-0543">Viral nucleoprotein</keyword>
<evidence type="ECO:0000256" key="2">
    <source>
        <dbReference type="ARBA" id="ARBA00022497"/>
    </source>
</evidence>
<accession>A0A8D9UIQ6</accession>
<dbReference type="GO" id="GO:0030430">
    <property type="term" value="C:host cell cytoplasm"/>
    <property type="evidence" value="ECO:0007669"/>
    <property type="project" value="UniProtKB-SubCell"/>
</dbReference>
<evidence type="ECO:0000256" key="7">
    <source>
        <dbReference type="ARBA" id="ARBA00023274"/>
    </source>
</evidence>
<name>A0A8D9UIQ6_9RHAB</name>
<dbReference type="GO" id="GO:0003723">
    <property type="term" value="F:RNA binding"/>
    <property type="evidence" value="ECO:0007669"/>
    <property type="project" value="UniProtKB-UniRule"/>
</dbReference>
<evidence type="ECO:0000256" key="5">
    <source>
        <dbReference type="ARBA" id="ARBA00022884"/>
    </source>
</evidence>
<dbReference type="GO" id="GO:0019013">
    <property type="term" value="C:viral nucleocapsid"/>
    <property type="evidence" value="ECO:0007669"/>
    <property type="project" value="UniProtKB-UniRule"/>
</dbReference>
<keyword evidence="9" id="KW-1035">Host cytoplasm</keyword>
<dbReference type="EMBL" id="BK014355">
    <property type="protein sequence ID" value="DAF42426.1"/>
    <property type="molecule type" value="Viral_cRNA"/>
</dbReference>
<evidence type="ECO:0000256" key="6">
    <source>
        <dbReference type="ARBA" id="ARBA00023086"/>
    </source>
</evidence>
<dbReference type="InterPro" id="IPR004902">
    <property type="entry name" value="Rhabdo_ncap_2"/>
</dbReference>
<comment type="subunit">
    <text evidence="9">Homomultimerizes to form the nucleocapsid. Binds to viral genomic RNA.</text>
</comment>
<evidence type="ECO:0000256" key="3">
    <source>
        <dbReference type="ARBA" id="ARBA00022561"/>
    </source>
</evidence>
<reference evidence="10" key="1">
    <citation type="journal article" date="2021" name="J. Anim. Genet.">
        <title>Illuminating the plant rhabdovirus landscape through metatranscriptomics data.</title>
        <authorList>
            <person name="Bejerman N."/>
            <person name="Dietzgen R.G."/>
            <person name="Debat H."/>
        </authorList>
    </citation>
    <scope>NUCLEOTIDE SEQUENCE</scope>
</reference>
<comment type="subcellular location">
    <subcellularLocation>
        <location evidence="9">Virion</location>
    </subcellularLocation>
    <subcellularLocation>
        <location evidence="9">Host cytoplasm</location>
    </subcellularLocation>
</comment>
<sequence>MAATSRAQLYAGVPDNLATPGLLSIPYSDASLTSNHAFYTPRLCTLQELQVVSRRFLAGLRNPVVSTHFLQDMLVLGVNLLTPDSTDTRLGFVHSDTINAWYQHMVKTGANQTPNTEMPINAAGHLPEVLPLAPPHQNPLDDLGLNDLNPEPIIAQPAPAVVAQNADGASFRSVIESTFCAAFLLRLVTKQATYTNNAWGNVMIGRFKKWYGWNFSIQNPGEVQISSVKDRLDEAQIIKNTWAFIVIKTDQLAGADPVKMSINKYIGITPISYGSMQIQNMFMQCWHKTKIPPRVILEKMHCPQVKTATVTIAGICQNHEPKTDSANPSCLFRIARIINPQYFAGLQTKESPLAMAVLVHLLGKVAAFGENSDPTKMFVMQSLSEDYKVVARNLANRIFSSQAYGGNDDYSEEAKEAFANARGEANNQGIPEINMEDIGMI</sequence>
<keyword evidence="3 9" id="KW-0167">Capsid protein</keyword>
<organism evidence="10">
    <name type="scientific">Dioscorea composita virus 1</name>
    <dbReference type="NCBI Taxonomy" id="2793727"/>
    <lineage>
        <taxon>Viruses</taxon>
        <taxon>Riboviria</taxon>
        <taxon>Orthornavirae</taxon>
        <taxon>Negarnaviricota</taxon>
        <taxon>Haploviricotina</taxon>
        <taxon>Monjiviricetes</taxon>
        <taxon>Mononegavirales</taxon>
        <taxon>Rhabdoviridae</taxon>
    </lineage>
</organism>